<dbReference type="EMBL" id="SNYJ01000001">
    <property type="protein sequence ID" value="TDQ42876.1"/>
    <property type="molecule type" value="Genomic_DNA"/>
</dbReference>
<evidence type="ECO:0000313" key="1">
    <source>
        <dbReference type="EMBL" id="TDQ42876.1"/>
    </source>
</evidence>
<accession>A0A4R6UAJ4</accession>
<proteinExistence type="predicted"/>
<gene>
    <name evidence="1" type="ORF">EV213_101306</name>
</gene>
<sequence length="109" mass="12773">MVDIIKLVGALLFLITFLRICFFGLEKHWEFQEMNPLENADALKIKRKKSEEVTSVYHVPYPSLFSKEAKQIDFFRQVHLIRATPMLRQLNISMAPSNCLFVHEEHQPA</sequence>
<comment type="caution">
    <text evidence="1">The sequence shown here is derived from an EMBL/GenBank/DDBJ whole genome shotgun (WGS) entry which is preliminary data.</text>
</comment>
<protein>
    <submittedName>
        <fullName evidence="1">Uncharacterized protein</fullName>
    </submittedName>
</protein>
<dbReference type="AlphaFoldDB" id="A0A4R6UAJ4"/>
<dbReference type="Proteomes" id="UP000295632">
    <property type="component" value="Unassembled WGS sequence"/>
</dbReference>
<keyword evidence="2" id="KW-1185">Reference proteome</keyword>
<name>A0A4R6UAJ4_9BACI</name>
<organism evidence="1 2">
    <name type="scientific">Aureibacillus halotolerans</name>
    <dbReference type="NCBI Taxonomy" id="1508390"/>
    <lineage>
        <taxon>Bacteria</taxon>
        <taxon>Bacillati</taxon>
        <taxon>Bacillota</taxon>
        <taxon>Bacilli</taxon>
        <taxon>Bacillales</taxon>
        <taxon>Bacillaceae</taxon>
        <taxon>Aureibacillus</taxon>
    </lineage>
</organism>
<evidence type="ECO:0000313" key="2">
    <source>
        <dbReference type="Proteomes" id="UP000295632"/>
    </source>
</evidence>
<reference evidence="1 2" key="1">
    <citation type="submission" date="2019-03" db="EMBL/GenBank/DDBJ databases">
        <title>Genomic Encyclopedia of Type Strains, Phase IV (KMG-IV): sequencing the most valuable type-strain genomes for metagenomic binning, comparative biology and taxonomic classification.</title>
        <authorList>
            <person name="Goeker M."/>
        </authorList>
    </citation>
    <scope>NUCLEOTIDE SEQUENCE [LARGE SCALE GENOMIC DNA]</scope>
    <source>
        <strain evidence="1 2">DSM 28697</strain>
    </source>
</reference>